<proteinExistence type="predicted"/>
<protein>
    <submittedName>
        <fullName evidence="2">Uncharacterized protein</fullName>
    </submittedName>
</protein>
<gene>
    <name evidence="2" type="ORF">P280DRAFT_231796</name>
</gene>
<sequence>MLATVGLYCEFMEAFHDWAKFAVRALMHRRGKCFPLTIRVFHVYVNDEGNDEAKKAHEKLIEANEKLKDGEADYELPMLLENGGFMAQG</sequence>
<evidence type="ECO:0000256" key="1">
    <source>
        <dbReference type="SAM" id="Coils"/>
    </source>
</evidence>
<reference evidence="2" key="1">
    <citation type="journal article" date="2020" name="Stud. Mycol.">
        <title>101 Dothideomycetes genomes: a test case for predicting lifestyles and emergence of pathogens.</title>
        <authorList>
            <person name="Haridas S."/>
            <person name="Albert R."/>
            <person name="Binder M."/>
            <person name="Bloem J."/>
            <person name="Labutti K."/>
            <person name="Salamov A."/>
            <person name="Andreopoulos B."/>
            <person name="Baker S."/>
            <person name="Barry K."/>
            <person name="Bills G."/>
            <person name="Bluhm B."/>
            <person name="Cannon C."/>
            <person name="Castanera R."/>
            <person name="Culley D."/>
            <person name="Daum C."/>
            <person name="Ezra D."/>
            <person name="Gonzalez J."/>
            <person name="Henrissat B."/>
            <person name="Kuo A."/>
            <person name="Liang C."/>
            <person name="Lipzen A."/>
            <person name="Lutzoni F."/>
            <person name="Magnuson J."/>
            <person name="Mondo S."/>
            <person name="Nolan M."/>
            <person name="Ohm R."/>
            <person name="Pangilinan J."/>
            <person name="Park H.-J."/>
            <person name="Ramirez L."/>
            <person name="Alfaro M."/>
            <person name="Sun H."/>
            <person name="Tritt A."/>
            <person name="Yoshinaga Y."/>
            <person name="Zwiers L.-H."/>
            <person name="Turgeon B."/>
            <person name="Goodwin S."/>
            <person name="Spatafora J."/>
            <person name="Crous P."/>
            <person name="Grigoriev I."/>
        </authorList>
    </citation>
    <scope>NUCLEOTIDE SEQUENCE</scope>
    <source>
        <strain evidence="2">CBS 473.64</strain>
    </source>
</reference>
<feature type="coiled-coil region" evidence="1">
    <location>
        <begin position="46"/>
        <end position="73"/>
    </location>
</feature>
<evidence type="ECO:0000313" key="3">
    <source>
        <dbReference type="Proteomes" id="UP000799753"/>
    </source>
</evidence>
<name>A0A6A6RJS2_9PLEO</name>
<organism evidence="2 3">
    <name type="scientific">Massarina eburnea CBS 473.64</name>
    <dbReference type="NCBI Taxonomy" id="1395130"/>
    <lineage>
        <taxon>Eukaryota</taxon>
        <taxon>Fungi</taxon>
        <taxon>Dikarya</taxon>
        <taxon>Ascomycota</taxon>
        <taxon>Pezizomycotina</taxon>
        <taxon>Dothideomycetes</taxon>
        <taxon>Pleosporomycetidae</taxon>
        <taxon>Pleosporales</taxon>
        <taxon>Massarineae</taxon>
        <taxon>Massarinaceae</taxon>
        <taxon>Massarina</taxon>
    </lineage>
</organism>
<keyword evidence="3" id="KW-1185">Reference proteome</keyword>
<dbReference type="AlphaFoldDB" id="A0A6A6RJS2"/>
<accession>A0A6A6RJS2</accession>
<dbReference type="EMBL" id="MU006815">
    <property type="protein sequence ID" value="KAF2634701.1"/>
    <property type="molecule type" value="Genomic_DNA"/>
</dbReference>
<dbReference type="Proteomes" id="UP000799753">
    <property type="component" value="Unassembled WGS sequence"/>
</dbReference>
<keyword evidence="1" id="KW-0175">Coiled coil</keyword>
<evidence type="ECO:0000313" key="2">
    <source>
        <dbReference type="EMBL" id="KAF2634701.1"/>
    </source>
</evidence>